<evidence type="ECO:0000256" key="1">
    <source>
        <dbReference type="SAM" id="Phobius"/>
    </source>
</evidence>
<evidence type="ECO:0000313" key="3">
    <source>
        <dbReference type="EMBL" id="QGA11193.1"/>
    </source>
</evidence>
<feature type="transmembrane region" description="Helical" evidence="1">
    <location>
        <begin position="73"/>
        <end position="99"/>
    </location>
</feature>
<gene>
    <name evidence="3" type="ORF">GFH30_07230</name>
    <name evidence="2" type="ORF">GHJ48_02370</name>
</gene>
<feature type="transmembrane region" description="Helical" evidence="1">
    <location>
        <begin position="6"/>
        <end position="30"/>
    </location>
</feature>
<evidence type="ECO:0008006" key="6">
    <source>
        <dbReference type="Google" id="ProtNLM"/>
    </source>
</evidence>
<proteinExistence type="predicted"/>
<feature type="transmembrane region" description="Helical" evidence="1">
    <location>
        <begin position="51"/>
        <end position="67"/>
    </location>
</feature>
<name>A0A5Q0P3M5_9GAMM</name>
<evidence type="ECO:0000313" key="4">
    <source>
        <dbReference type="Proteomes" id="UP000327478"/>
    </source>
</evidence>
<dbReference type="Proteomes" id="UP000480556">
    <property type="component" value="Unassembled WGS sequence"/>
</dbReference>
<feature type="transmembrane region" description="Helical" evidence="1">
    <location>
        <begin position="120"/>
        <end position="148"/>
    </location>
</feature>
<reference evidence="4 5" key="1">
    <citation type="submission" date="2019-10" db="EMBL/GenBank/DDBJ databases">
        <authorList>
            <person name="Dong K."/>
        </authorList>
    </citation>
    <scope>NUCLEOTIDE SEQUENCE [LARGE SCALE GENOMIC DNA]</scope>
    <source>
        <strain evidence="4">dk386</strain>
        <strain evidence="3">Dk386</strain>
        <strain evidence="2">Dk771</strain>
        <strain evidence="5">dk771</strain>
    </source>
</reference>
<dbReference type="EMBL" id="WITK01000002">
    <property type="protein sequence ID" value="MQW91257.1"/>
    <property type="molecule type" value="Genomic_DNA"/>
</dbReference>
<organism evidence="2 5">
    <name type="scientific">Acinetobacter wanghuae</name>
    <dbReference type="NCBI Taxonomy" id="2662362"/>
    <lineage>
        <taxon>Bacteria</taxon>
        <taxon>Pseudomonadati</taxon>
        <taxon>Pseudomonadota</taxon>
        <taxon>Gammaproteobacteria</taxon>
        <taxon>Moraxellales</taxon>
        <taxon>Moraxellaceae</taxon>
        <taxon>Acinetobacter</taxon>
    </lineage>
</organism>
<keyword evidence="4" id="KW-1185">Reference proteome</keyword>
<dbReference type="AlphaFoldDB" id="A0A5Q0P3M5"/>
<protein>
    <recommendedName>
        <fullName evidence="6">Integral membrane protein</fullName>
    </recommendedName>
</protein>
<dbReference type="RefSeq" id="WP_153371586.1">
    <property type="nucleotide sequence ID" value="NZ_CP045650.1"/>
</dbReference>
<evidence type="ECO:0000313" key="2">
    <source>
        <dbReference type="EMBL" id="MQW91257.1"/>
    </source>
</evidence>
<dbReference type="Proteomes" id="UP000327478">
    <property type="component" value="Chromosome"/>
</dbReference>
<keyword evidence="1" id="KW-0812">Transmembrane</keyword>
<dbReference type="EMBL" id="CP045650">
    <property type="protein sequence ID" value="QGA11193.1"/>
    <property type="molecule type" value="Genomic_DNA"/>
</dbReference>
<sequence>MEVSLAVKLAVIASGAYLWIGMLTGVWKYLQIARSPQARAHYYVDIAHRSSLLYAPASLILAVLAYYSLFDEWLNLLCVILNIAFFSFSIGAYILHGVLKDTTNQFKEPHQLGRFQLPRILMRLAMYALIFAELGGTGLLLLGAGLALF</sequence>
<accession>A0A5Q0P3M5</accession>
<evidence type="ECO:0000313" key="5">
    <source>
        <dbReference type="Proteomes" id="UP000480556"/>
    </source>
</evidence>
<keyword evidence="1" id="KW-1133">Transmembrane helix</keyword>
<keyword evidence="1" id="KW-0472">Membrane</keyword>